<keyword evidence="3" id="KW-1185">Reference proteome</keyword>
<keyword evidence="1" id="KW-0732">Signal</keyword>
<organism evidence="2 3">
    <name type="scientific">Pukyongia salina</name>
    <dbReference type="NCBI Taxonomy" id="2094025"/>
    <lineage>
        <taxon>Bacteria</taxon>
        <taxon>Pseudomonadati</taxon>
        <taxon>Bacteroidota</taxon>
        <taxon>Flavobacteriia</taxon>
        <taxon>Flavobacteriales</taxon>
        <taxon>Flavobacteriaceae</taxon>
        <taxon>Pukyongia</taxon>
    </lineage>
</organism>
<reference evidence="2 3" key="1">
    <citation type="submission" date="2018-02" db="EMBL/GenBank/DDBJ databases">
        <title>Genomic analysis of the strain RR4-38 isolated from a seawater recirculating aquaculture system.</title>
        <authorList>
            <person name="Kim Y.-S."/>
            <person name="Jang Y.H."/>
            <person name="Kim K.-H."/>
        </authorList>
    </citation>
    <scope>NUCLEOTIDE SEQUENCE [LARGE SCALE GENOMIC DNA]</scope>
    <source>
        <strain evidence="2 3">RR4-38</strain>
    </source>
</reference>
<feature type="signal peptide" evidence="1">
    <location>
        <begin position="1"/>
        <end position="20"/>
    </location>
</feature>
<evidence type="ECO:0000313" key="2">
    <source>
        <dbReference type="EMBL" id="AVI52003.1"/>
    </source>
</evidence>
<sequence>MKSLYAFALLFFSFFTTISAQERPVKIVDERVQNRLMIYAVNENELDLDVSIKIEGTGFRQRAGVPRLHRVPKASKVNIASLVIERGRVPVYTYELTVNDSLSRRVVRKPAEQIKIDPKKNILVYLKEGCTSCDSLVSKLDKSYYKYRSMDLREKPEVKDFLVRTFKYTKTPYDSITNPIISLGGTLYSEIETYEQLVAKLNDEVTENSDEAEDEGDGN</sequence>
<dbReference type="KEGG" id="aue:C5O00_12895"/>
<dbReference type="InterPro" id="IPR036249">
    <property type="entry name" value="Thioredoxin-like_sf"/>
</dbReference>
<dbReference type="Gene3D" id="3.40.30.10">
    <property type="entry name" value="Glutaredoxin"/>
    <property type="match status" value="1"/>
</dbReference>
<proteinExistence type="predicted"/>
<evidence type="ECO:0000256" key="1">
    <source>
        <dbReference type="SAM" id="SignalP"/>
    </source>
</evidence>
<dbReference type="AlphaFoldDB" id="A0A2S0I0P1"/>
<name>A0A2S0I0P1_9FLAO</name>
<evidence type="ECO:0000313" key="3">
    <source>
        <dbReference type="Proteomes" id="UP000238442"/>
    </source>
</evidence>
<feature type="chain" id="PRO_5015707469" evidence="1">
    <location>
        <begin position="21"/>
        <end position="219"/>
    </location>
</feature>
<accession>A0A2S0I0P1</accession>
<gene>
    <name evidence="2" type="ORF">C5O00_12895</name>
</gene>
<dbReference type="EMBL" id="CP027062">
    <property type="protein sequence ID" value="AVI52003.1"/>
    <property type="molecule type" value="Genomic_DNA"/>
</dbReference>
<dbReference type="Proteomes" id="UP000238442">
    <property type="component" value="Chromosome"/>
</dbReference>
<protein>
    <submittedName>
        <fullName evidence="2">Uncharacterized protein</fullName>
    </submittedName>
</protein>
<dbReference type="SUPFAM" id="SSF52833">
    <property type="entry name" value="Thioredoxin-like"/>
    <property type="match status" value="1"/>
</dbReference>